<keyword evidence="3 6" id="KW-0812">Transmembrane</keyword>
<dbReference type="GO" id="GO:0005886">
    <property type="term" value="C:plasma membrane"/>
    <property type="evidence" value="ECO:0007669"/>
    <property type="project" value="UniProtKB-SubCell"/>
</dbReference>
<keyword evidence="2" id="KW-1003">Cell membrane</keyword>
<keyword evidence="5 6" id="KW-0472">Membrane</keyword>
<evidence type="ECO:0000256" key="3">
    <source>
        <dbReference type="ARBA" id="ARBA00022692"/>
    </source>
</evidence>
<evidence type="ECO:0000313" key="8">
    <source>
        <dbReference type="Proteomes" id="UP000198284"/>
    </source>
</evidence>
<evidence type="ECO:0000256" key="2">
    <source>
        <dbReference type="ARBA" id="ARBA00022475"/>
    </source>
</evidence>
<sequence length="127" mass="13488">MTTSTFPCIDPFRANMLRIVLLQLAATVAAGCVAGLIGGVHAFVSAILGGLCCVVPNGLFALRLFIGAQKPGGANPMTFFIGEFMKIALTIAFLGAVATLYRDLNWLALIAAFIVALKSYIILLFRH</sequence>
<feature type="transmembrane region" description="Helical" evidence="6">
    <location>
        <begin position="19"/>
        <end position="37"/>
    </location>
</feature>
<name>A0A239BXV9_9BURK</name>
<keyword evidence="8" id="KW-1185">Reference proteome</keyword>
<dbReference type="InterPro" id="IPR005598">
    <property type="entry name" value="ATP_synth_I"/>
</dbReference>
<keyword evidence="4 6" id="KW-1133">Transmembrane helix</keyword>
<organism evidence="7 8">
    <name type="scientific">Noviherbaspirillum humi</name>
    <dbReference type="NCBI Taxonomy" id="1688639"/>
    <lineage>
        <taxon>Bacteria</taxon>
        <taxon>Pseudomonadati</taxon>
        <taxon>Pseudomonadota</taxon>
        <taxon>Betaproteobacteria</taxon>
        <taxon>Burkholderiales</taxon>
        <taxon>Oxalobacteraceae</taxon>
        <taxon>Noviherbaspirillum</taxon>
    </lineage>
</organism>
<evidence type="ECO:0000256" key="4">
    <source>
        <dbReference type="ARBA" id="ARBA00022989"/>
    </source>
</evidence>
<evidence type="ECO:0000256" key="5">
    <source>
        <dbReference type="ARBA" id="ARBA00023136"/>
    </source>
</evidence>
<dbReference type="AlphaFoldDB" id="A0A239BXV9"/>
<accession>A0A239BXV9</accession>
<feature type="transmembrane region" description="Helical" evidence="6">
    <location>
        <begin position="106"/>
        <end position="125"/>
    </location>
</feature>
<evidence type="ECO:0000313" key="7">
    <source>
        <dbReference type="EMBL" id="SNS12885.1"/>
    </source>
</evidence>
<dbReference type="Pfam" id="PF03899">
    <property type="entry name" value="ATP-synt_I"/>
    <property type="match status" value="1"/>
</dbReference>
<protein>
    <submittedName>
        <fullName evidence="7">ATP synthase protein I</fullName>
    </submittedName>
</protein>
<feature type="transmembrane region" description="Helical" evidence="6">
    <location>
        <begin position="43"/>
        <end position="66"/>
    </location>
</feature>
<dbReference type="EMBL" id="FZOT01000001">
    <property type="protein sequence ID" value="SNS12885.1"/>
    <property type="molecule type" value="Genomic_DNA"/>
</dbReference>
<evidence type="ECO:0000256" key="6">
    <source>
        <dbReference type="SAM" id="Phobius"/>
    </source>
</evidence>
<feature type="transmembrane region" description="Helical" evidence="6">
    <location>
        <begin position="78"/>
        <end position="100"/>
    </location>
</feature>
<reference evidence="7 8" key="1">
    <citation type="submission" date="2017-06" db="EMBL/GenBank/DDBJ databases">
        <authorList>
            <person name="Kim H.J."/>
            <person name="Triplett B.A."/>
        </authorList>
    </citation>
    <scope>NUCLEOTIDE SEQUENCE [LARGE SCALE GENOMIC DNA]</scope>
    <source>
        <strain evidence="7 8">U15</strain>
    </source>
</reference>
<proteinExistence type="predicted"/>
<comment type="subcellular location">
    <subcellularLocation>
        <location evidence="1">Cell membrane</location>
        <topology evidence="1">Multi-pass membrane protein</topology>
    </subcellularLocation>
</comment>
<gene>
    <name evidence="7" type="ORF">SAMN06265795_101156</name>
</gene>
<dbReference type="Proteomes" id="UP000198284">
    <property type="component" value="Unassembled WGS sequence"/>
</dbReference>
<evidence type="ECO:0000256" key="1">
    <source>
        <dbReference type="ARBA" id="ARBA00004651"/>
    </source>
</evidence>